<keyword evidence="1 2" id="KW-0732">Signal</keyword>
<dbReference type="InterPro" id="IPR033399">
    <property type="entry name" value="TP_0789-like"/>
</dbReference>
<name>A0ABW5JHZ3_9BACT</name>
<keyword evidence="5" id="KW-1185">Reference proteome</keyword>
<dbReference type="InterPro" id="IPR052944">
    <property type="entry name" value="Sporulation_related"/>
</dbReference>
<gene>
    <name evidence="4" type="ORF">ACFSVN_04330</name>
</gene>
<proteinExistence type="predicted"/>
<sequence>MRSRKLAVLLIFALQPLTGTIFAQDATEIIQKMDEKMRGESLKAEVRMTIVRPDWQRTISMKSWSRGTDYSLILITAPARDDGTAFLKRGTEIWNWVPNVGRTIKMPPSMMMQSWMGSDFTNDDLVRESSAVTDYEHELVGEEIIEGYECYKIEMTPKPDAPVVWERVDVWVSKEEYLQLRSEFYDEFGDLINVMKGMNVREFDGRMIPSRMEMIPQDKEGHKTVMEYQSMKFNEGIPESFFSVQNMRRVN</sequence>
<dbReference type="PANTHER" id="PTHR37507:SF2">
    <property type="entry name" value="SPORULATION PROTEIN YDCC"/>
    <property type="match status" value="1"/>
</dbReference>
<dbReference type="PANTHER" id="PTHR37507">
    <property type="entry name" value="SPORULATION PROTEIN YDCC"/>
    <property type="match status" value="1"/>
</dbReference>
<dbReference type="RefSeq" id="WP_390299149.1">
    <property type="nucleotide sequence ID" value="NZ_JBHULI010000005.1"/>
</dbReference>
<dbReference type="CDD" id="cd16329">
    <property type="entry name" value="LolA_like"/>
    <property type="match status" value="1"/>
</dbReference>
<dbReference type="Pfam" id="PF17131">
    <property type="entry name" value="LolA_like"/>
    <property type="match status" value="1"/>
</dbReference>
<dbReference type="Proteomes" id="UP001597460">
    <property type="component" value="Unassembled WGS sequence"/>
</dbReference>
<feature type="chain" id="PRO_5045733477" evidence="2">
    <location>
        <begin position="24"/>
        <end position="251"/>
    </location>
</feature>
<dbReference type="SUPFAM" id="SSF89392">
    <property type="entry name" value="Prokaryotic lipoproteins and lipoprotein localization factors"/>
    <property type="match status" value="1"/>
</dbReference>
<dbReference type="InterPro" id="IPR029046">
    <property type="entry name" value="LolA/LolB/LppX"/>
</dbReference>
<dbReference type="EMBL" id="JBHULI010000005">
    <property type="protein sequence ID" value="MFD2531667.1"/>
    <property type="molecule type" value="Genomic_DNA"/>
</dbReference>
<keyword evidence="4" id="KW-0449">Lipoprotein</keyword>
<evidence type="ECO:0000313" key="5">
    <source>
        <dbReference type="Proteomes" id="UP001597460"/>
    </source>
</evidence>
<feature type="domain" description="Uncharacterized protein TP-0789" evidence="3">
    <location>
        <begin position="67"/>
        <end position="249"/>
    </location>
</feature>
<dbReference type="Gene3D" id="2.50.20.10">
    <property type="entry name" value="Lipoprotein localisation LolA/LolB/LppX"/>
    <property type="match status" value="1"/>
</dbReference>
<reference evidence="5" key="1">
    <citation type="journal article" date="2019" name="Int. J. Syst. Evol. Microbiol.">
        <title>The Global Catalogue of Microorganisms (GCM) 10K type strain sequencing project: providing services to taxonomists for standard genome sequencing and annotation.</title>
        <authorList>
            <consortium name="The Broad Institute Genomics Platform"/>
            <consortium name="The Broad Institute Genome Sequencing Center for Infectious Disease"/>
            <person name="Wu L."/>
            <person name="Ma J."/>
        </authorList>
    </citation>
    <scope>NUCLEOTIDE SEQUENCE [LARGE SCALE GENOMIC DNA]</scope>
    <source>
        <strain evidence="5">KCTC 52042</strain>
    </source>
</reference>
<evidence type="ECO:0000256" key="1">
    <source>
        <dbReference type="ARBA" id="ARBA00022729"/>
    </source>
</evidence>
<accession>A0ABW5JHZ3</accession>
<protein>
    <submittedName>
        <fullName evidence="4">Outer membrane lipoprotein-sorting protein</fullName>
    </submittedName>
</protein>
<evidence type="ECO:0000313" key="4">
    <source>
        <dbReference type="EMBL" id="MFD2531667.1"/>
    </source>
</evidence>
<organism evidence="4 5">
    <name type="scientific">Gracilimonas halophila</name>
    <dbReference type="NCBI Taxonomy" id="1834464"/>
    <lineage>
        <taxon>Bacteria</taxon>
        <taxon>Pseudomonadati</taxon>
        <taxon>Balneolota</taxon>
        <taxon>Balneolia</taxon>
        <taxon>Balneolales</taxon>
        <taxon>Balneolaceae</taxon>
        <taxon>Gracilimonas</taxon>
    </lineage>
</organism>
<comment type="caution">
    <text evidence="4">The sequence shown here is derived from an EMBL/GenBank/DDBJ whole genome shotgun (WGS) entry which is preliminary data.</text>
</comment>
<feature type="signal peptide" evidence="2">
    <location>
        <begin position="1"/>
        <end position="23"/>
    </location>
</feature>
<evidence type="ECO:0000256" key="2">
    <source>
        <dbReference type="SAM" id="SignalP"/>
    </source>
</evidence>
<evidence type="ECO:0000259" key="3">
    <source>
        <dbReference type="Pfam" id="PF17131"/>
    </source>
</evidence>